<dbReference type="InterPro" id="IPR004089">
    <property type="entry name" value="MCPsignal_dom"/>
</dbReference>
<evidence type="ECO:0000256" key="5">
    <source>
        <dbReference type="ARBA" id="ARBA00022989"/>
    </source>
</evidence>
<feature type="transmembrane region" description="Helical" evidence="10">
    <location>
        <begin position="12"/>
        <end position="35"/>
    </location>
</feature>
<dbReference type="Gene3D" id="1.10.287.950">
    <property type="entry name" value="Methyl-accepting chemotaxis protein"/>
    <property type="match status" value="1"/>
</dbReference>
<gene>
    <name evidence="13" type="ORF">ATY39_01295</name>
</gene>
<keyword evidence="5 10" id="KW-1133">Transmembrane helix</keyword>
<comment type="similarity">
    <text evidence="8">Belongs to the methyl-accepting chemotaxis (MCP) protein family.</text>
</comment>
<evidence type="ECO:0000259" key="11">
    <source>
        <dbReference type="PROSITE" id="PS50111"/>
    </source>
</evidence>
<dbReference type="PANTHER" id="PTHR32089:SF112">
    <property type="entry name" value="LYSOZYME-LIKE PROTEIN-RELATED"/>
    <property type="match status" value="1"/>
</dbReference>
<keyword evidence="7 9" id="KW-0807">Transducer</keyword>
<dbReference type="Pfam" id="PF02743">
    <property type="entry name" value="dCache_1"/>
    <property type="match status" value="1"/>
</dbReference>
<evidence type="ECO:0000256" key="9">
    <source>
        <dbReference type="PROSITE-ProRule" id="PRU00284"/>
    </source>
</evidence>
<dbReference type="CDD" id="cd06225">
    <property type="entry name" value="HAMP"/>
    <property type="match status" value="1"/>
</dbReference>
<dbReference type="InterPro" id="IPR033479">
    <property type="entry name" value="dCache_1"/>
</dbReference>
<dbReference type="SMART" id="SM00283">
    <property type="entry name" value="MA"/>
    <property type="match status" value="1"/>
</dbReference>
<dbReference type="Gene3D" id="3.30.450.20">
    <property type="entry name" value="PAS domain"/>
    <property type="match status" value="2"/>
</dbReference>
<keyword evidence="3" id="KW-0145">Chemotaxis</keyword>
<evidence type="ECO:0000256" key="3">
    <source>
        <dbReference type="ARBA" id="ARBA00022500"/>
    </source>
</evidence>
<evidence type="ECO:0000256" key="8">
    <source>
        <dbReference type="ARBA" id="ARBA00029447"/>
    </source>
</evidence>
<dbReference type="PANTHER" id="PTHR32089">
    <property type="entry name" value="METHYL-ACCEPTING CHEMOTAXIS PROTEIN MCPB"/>
    <property type="match status" value="1"/>
</dbReference>
<dbReference type="CDD" id="cd12913">
    <property type="entry name" value="PDC1_MCP_like"/>
    <property type="match status" value="1"/>
</dbReference>
<feature type="domain" description="HAMP" evidence="12">
    <location>
        <begin position="340"/>
        <end position="394"/>
    </location>
</feature>
<evidence type="ECO:0000256" key="7">
    <source>
        <dbReference type="ARBA" id="ARBA00023224"/>
    </source>
</evidence>
<dbReference type="AlphaFoldDB" id="A0A143HA24"/>
<dbReference type="OrthoDB" id="9762005at2"/>
<evidence type="ECO:0000313" key="13">
    <source>
        <dbReference type="EMBL" id="AMW98171.1"/>
    </source>
</evidence>
<evidence type="ECO:0000256" key="2">
    <source>
        <dbReference type="ARBA" id="ARBA00022475"/>
    </source>
</evidence>
<evidence type="ECO:0000256" key="6">
    <source>
        <dbReference type="ARBA" id="ARBA00023136"/>
    </source>
</evidence>
<dbReference type="KEGG" id="rst:ATY39_01295"/>
<sequence length="698" mass="76805">MKKTKSIGWRLSGVIIGLFLILFLIYSVLVSINLYQKSIQDSEKYAKEHSELYAAEISERFEATEETIKATKHALEALANDHKLTAQSVLSIMKQNLNNSTQLTGISVILEKNIAPKKNLIDSKLLDEHGRYIPYMLKNNDQVNVVPAVGYDNEEMSKWYAIPKNEDRTVLTEPQEFKVGNESIYVASIATPIYTEDHQFAGVITAGISMDFLNELVKDMKPDGGYASIITDNGTVVANSINPKITGTNMANAINWKPVKSQLTKGDIPSLYVDSKQLKEQAFNAFAPIKVEGADEVWSVQSVVPKSSILATFKSILTLTIIAGVIIIILMAAVSFWFIHHQLKPLASLRKSIEKAASGDLTEKIDESQIRPDEIGLVAVAFNDMLDQTNEVIGTVKESTSRLNKTSTNVHRAFEEVSAASEEVAAAVEQIAQGAQQQSIDAENTNQQMVDLSSQIDALAALSANMDQLSLKSAHSTKQGIKQVELLRNHHETTNDMNSKVEAQISVLSRKMTEINAVIESIQGITAQTNLLALNASIEAARAGEHGKGFAVVAEEVRKLAEQSRTETESIQHTVKEILNETAQTVSLIQHNIELMETTNQSVSDTETTFMENASVAKEMGGSIEQLSHKLEEMLTYKERAMEAIRNVAAISDETAASAEEVSASAVQQQQEMEHVSTSTEHMKQIAGELEDVIERFK</sequence>
<dbReference type="PROSITE" id="PS50111">
    <property type="entry name" value="CHEMOTAXIS_TRANSDUC_2"/>
    <property type="match status" value="1"/>
</dbReference>
<dbReference type="Proteomes" id="UP000076021">
    <property type="component" value="Chromosome"/>
</dbReference>
<dbReference type="Pfam" id="PF00672">
    <property type="entry name" value="HAMP"/>
    <property type="match status" value="1"/>
</dbReference>
<dbReference type="EMBL" id="CP014806">
    <property type="protein sequence ID" value="AMW98171.1"/>
    <property type="molecule type" value="Genomic_DNA"/>
</dbReference>
<evidence type="ECO:0000256" key="4">
    <source>
        <dbReference type="ARBA" id="ARBA00022692"/>
    </source>
</evidence>
<keyword evidence="2" id="KW-1003">Cell membrane</keyword>
<dbReference type="InterPro" id="IPR003660">
    <property type="entry name" value="HAMP_dom"/>
</dbReference>
<dbReference type="Gene3D" id="6.10.340.10">
    <property type="match status" value="1"/>
</dbReference>
<dbReference type="GO" id="GO:0006935">
    <property type="term" value="P:chemotaxis"/>
    <property type="evidence" value="ECO:0007669"/>
    <property type="project" value="UniProtKB-KW"/>
</dbReference>
<dbReference type="SMART" id="SM00304">
    <property type="entry name" value="HAMP"/>
    <property type="match status" value="1"/>
</dbReference>
<evidence type="ECO:0000256" key="1">
    <source>
        <dbReference type="ARBA" id="ARBA00004651"/>
    </source>
</evidence>
<protein>
    <submittedName>
        <fullName evidence="13">Chemotaxis protein</fullName>
    </submittedName>
</protein>
<dbReference type="RefSeq" id="WP_066784692.1">
    <property type="nucleotide sequence ID" value="NZ_CP014806.1"/>
</dbReference>
<dbReference type="PROSITE" id="PS50885">
    <property type="entry name" value="HAMP"/>
    <property type="match status" value="1"/>
</dbReference>
<proteinExistence type="inferred from homology"/>
<reference evidence="13 14" key="1">
    <citation type="journal article" date="2016" name="Genome Announc.">
        <title>Whole-Genome Sequence of Rummeliibacillus stabekisii Strain PP9 Isolated from Antarctic Soil.</title>
        <authorList>
            <person name="da Mota F.F."/>
            <person name="Vollu R.E."/>
            <person name="Jurelevicius D."/>
            <person name="Seldin L."/>
        </authorList>
    </citation>
    <scope>NUCLEOTIDE SEQUENCE [LARGE SCALE GENOMIC DNA]</scope>
    <source>
        <strain evidence="13 14">PP9</strain>
    </source>
</reference>
<comment type="subcellular location">
    <subcellularLocation>
        <location evidence="1">Cell membrane</location>
        <topology evidence="1">Multi-pass membrane protein</topology>
    </subcellularLocation>
</comment>
<feature type="transmembrane region" description="Helical" evidence="10">
    <location>
        <begin position="316"/>
        <end position="339"/>
    </location>
</feature>
<organism evidence="13 14">
    <name type="scientific">Rummeliibacillus stabekisii</name>
    <dbReference type="NCBI Taxonomy" id="241244"/>
    <lineage>
        <taxon>Bacteria</taxon>
        <taxon>Bacillati</taxon>
        <taxon>Bacillota</taxon>
        <taxon>Bacilli</taxon>
        <taxon>Bacillales</taxon>
        <taxon>Caryophanaceae</taxon>
        <taxon>Rummeliibacillus</taxon>
    </lineage>
</organism>
<dbReference type="GO" id="GO:0007165">
    <property type="term" value="P:signal transduction"/>
    <property type="evidence" value="ECO:0007669"/>
    <property type="project" value="UniProtKB-KW"/>
</dbReference>
<evidence type="ECO:0000313" key="14">
    <source>
        <dbReference type="Proteomes" id="UP000076021"/>
    </source>
</evidence>
<accession>A0A143HA24</accession>
<keyword evidence="4 10" id="KW-0812">Transmembrane</keyword>
<keyword evidence="14" id="KW-1185">Reference proteome</keyword>
<name>A0A143HA24_9BACL</name>
<dbReference type="GO" id="GO:0005886">
    <property type="term" value="C:plasma membrane"/>
    <property type="evidence" value="ECO:0007669"/>
    <property type="project" value="UniProtKB-SubCell"/>
</dbReference>
<evidence type="ECO:0000259" key="12">
    <source>
        <dbReference type="PROSITE" id="PS50885"/>
    </source>
</evidence>
<dbReference type="Pfam" id="PF00015">
    <property type="entry name" value="MCPsignal"/>
    <property type="match status" value="1"/>
</dbReference>
<keyword evidence="6 10" id="KW-0472">Membrane</keyword>
<dbReference type="STRING" id="241244.ATY39_01295"/>
<reference evidence="14" key="2">
    <citation type="submission" date="2016-03" db="EMBL/GenBank/DDBJ databases">
        <authorList>
            <person name="Ploux O."/>
        </authorList>
    </citation>
    <scope>NUCLEOTIDE SEQUENCE [LARGE SCALE GENOMIC DNA]</scope>
    <source>
        <strain evidence="14">PP9</strain>
    </source>
</reference>
<dbReference type="SUPFAM" id="SSF58104">
    <property type="entry name" value="Methyl-accepting chemotaxis protein (MCP) signaling domain"/>
    <property type="match status" value="1"/>
</dbReference>
<evidence type="ECO:0000256" key="10">
    <source>
        <dbReference type="SAM" id="Phobius"/>
    </source>
</evidence>
<feature type="domain" description="Methyl-accepting transducer" evidence="11">
    <location>
        <begin position="413"/>
        <end position="670"/>
    </location>
</feature>